<proteinExistence type="predicted"/>
<evidence type="ECO:0008006" key="4">
    <source>
        <dbReference type="Google" id="ProtNLM"/>
    </source>
</evidence>
<protein>
    <recommendedName>
        <fullName evidence="4">PEP-CTERM sorting domain-containing protein</fullName>
    </recommendedName>
</protein>
<feature type="chain" id="PRO_5046173076" description="PEP-CTERM sorting domain-containing protein" evidence="1">
    <location>
        <begin position="26"/>
        <end position="299"/>
    </location>
</feature>
<keyword evidence="3" id="KW-1185">Reference proteome</keyword>
<sequence length="299" mass="31439">MKNPRHTLACALLLATLLGPSFAQAGGTAHAAIGNVRLGVLDLTPDDGIAPGFSVQSTLPSLFASLNAPPADYYAAGYPGPQQPATVSVAFGTSTGTSATDGALTHFSAHATGAGNLGEFGYAAASANQEVQVTLAPYSVLTVAGHLSSLALRSDDIEHYDVVGMTSVSIVDEIGYTYLQRARQSLSYADWPERMAIEEDFMLAYANGSATEQAVTVYFLTWANVTRMAAPVPEPAMGALMAAGVLLLGCRGINRLRRQPMHGRARRLTSQNANGIVRLLENLCTTISPAIPRTSTREL</sequence>
<dbReference type="EMBL" id="CP119083">
    <property type="protein sequence ID" value="WEF33512.1"/>
    <property type="molecule type" value="Genomic_DNA"/>
</dbReference>
<accession>A0ABY8BC81</accession>
<gene>
    <name evidence="2" type="ORF">PX653_01595</name>
</gene>
<organism evidence="2 3">
    <name type="scientific">Pseudoduganella chitinolytica</name>
    <dbReference type="NCBI Taxonomy" id="34070"/>
    <lineage>
        <taxon>Bacteria</taxon>
        <taxon>Pseudomonadati</taxon>
        <taxon>Pseudomonadota</taxon>
        <taxon>Betaproteobacteria</taxon>
        <taxon>Burkholderiales</taxon>
        <taxon>Oxalobacteraceae</taxon>
        <taxon>Telluria group</taxon>
        <taxon>Pseudoduganella</taxon>
    </lineage>
</organism>
<dbReference type="Proteomes" id="UP001216510">
    <property type="component" value="Chromosome"/>
</dbReference>
<evidence type="ECO:0000313" key="3">
    <source>
        <dbReference type="Proteomes" id="UP001216510"/>
    </source>
</evidence>
<reference evidence="2 3" key="1">
    <citation type="submission" date="2023-02" db="EMBL/GenBank/DDBJ databases">
        <title>Gemone sequence of Telluria chitinolytica ACM 3522T.</title>
        <authorList>
            <person name="Frediansyah A."/>
            <person name="Miess H."/>
            <person name="Gross H."/>
        </authorList>
    </citation>
    <scope>NUCLEOTIDE SEQUENCE [LARGE SCALE GENOMIC DNA]</scope>
    <source>
        <strain evidence="2 3">ACM 3522</strain>
    </source>
</reference>
<dbReference type="RefSeq" id="WP_277416212.1">
    <property type="nucleotide sequence ID" value="NZ_CP119083.1"/>
</dbReference>
<evidence type="ECO:0000313" key="2">
    <source>
        <dbReference type="EMBL" id="WEF33512.1"/>
    </source>
</evidence>
<feature type="signal peptide" evidence="1">
    <location>
        <begin position="1"/>
        <end position="25"/>
    </location>
</feature>
<evidence type="ECO:0000256" key="1">
    <source>
        <dbReference type="SAM" id="SignalP"/>
    </source>
</evidence>
<keyword evidence="1" id="KW-0732">Signal</keyword>
<name>A0ABY8BC81_9BURK</name>